<dbReference type="InterPro" id="IPR055369">
    <property type="entry name" value="WH2_Lhr"/>
</dbReference>
<sequence length="1631" mass="177376">MTDSVLDRFRPQVATWFRDVFERPTAVQAEAWQRIADGHHALVIAPTGSGKTLAAFLWALNALVEPTGQAELPLRETHHPGATPIGDHGVKVLYISPLKALGVDVENNLRAPLTGIARTAERLGLDMPSITVGVRSGDTPPAERARQVRTPPDILITTPESAYLMLTSKAKGILTEVTTVIVDEIHALAGSKRGSHLALTLERLSRLVENNGGTLQRIGLSATVRPPEAVASFLGGDRPVEIVAPPSTKEWELQVRVPVEDMANLPAPEPGSRIGDLTIDDRTGMSADAQPEGAGESALPTQGSMWPFIERELYEDIMGARSTLVFVNSRRSAERLTSRLNELWALDHDPEALSAPRRRDPAQLMKSVDVAGQAPQLIARAHHGSVSKDERAETERLLKEGKIKAVVATSSLELGIDMGAVDLVVQVESPPSVASGLQRVGRAGHGVGRVSHGVFYPKHRADVLNTAVIAQRMRAGQIEELQVPRNALDVLAQQTIAAVAVEDIDVEEWWYWVRRADPYRELPRSAFDAVMDLVSGVYPSTDFAELRPRVNFDRVSGRLSARPGAQRVAVTSGGTIPDRGMFGVFLVGQEEEKSPRRVGELDEEMVYECRVGDTFTLGASSWRIEEITKDHVMVSPAPGHTGRLPFWNGDDAGRPAELGRAVGAFRREVAANPSLLEGMDLDENARRNIRAFLAGQEEATGIVPDERTLVLERFCDEVGDWRLVLHTPYGRAVNAAWALAVGARMSQEKGIDAQPVSGDDGIVLRVPEGEEIPSAALFHLDPEEARDLIVARVGDSALFASRFRECAARALLLPRTRPGKRAPLWQQRQRAAQLLDVARRYPSFPIILETVRECLHDVYDLDALGALLRDLEQRRVRIAEVTVDQPSPFAASLLFTYTGAFMYEGDSPLAEKRAAALSLDPELLRQLLGDVELRNLLDPELIEEVHAELQHTAPGRQARHPEELVDVLRATGPIPVAELERHCAFADPLARTEQETRGRVMRVRIAEREHLAIVEDAPLLRDGLGIPVPPGVPAATETVPDALEQLVGRCARSRGPVTAQEVGEIFGLGVSAAHTVLQGLTQRGDLVEGHFRQGCTEREFCARHVLKILRSRGLAQARSHMQPISTTALARFLTQWHGIARVGGSGELSGVDGTFAAIEQLAGVRLPASAWESMILPSRVADYQPDFLDELTRQGEVLILGAGSAGAQDPWIMLLPADYAEQLTPILDEEPTLSPIQRSILDVLGRGGAYHVSDILHEVTATMEEARAAMWDLVEVGLVSPDSMEPIRVRLSQQGRAGSRAHRTRRRPQRTRLRMGRTSFHQQVQAASTASTPPDLRGRWSLAPSPDTDSASRSLAHGEAWLDRYGVVTRGSIVAEDTPGGFSMAYRILSNFEDHGRALRGYLVDGLGAAQFSTPAIIDRLRGLDDSPDAEGWPSGSHHPEAVLLAAVDPANPYGASIPWTIAGAQRAAGALVVLCDGVLMAYLSRGGRTLRLGGEGAPLEKPEVLRMAIAAVQDAVSRGRMEPFTVESIDGEDVLQPACAQLISAAGLRLTPRGISIRRQPSSPGMSRRSNRGPAPRRGRSMTEALSELSDSPTEGEGPGAPGLHERAQDTDIPRGPRGVPRPPRRWTRR</sequence>
<dbReference type="GO" id="GO:0006281">
    <property type="term" value="P:DNA repair"/>
    <property type="evidence" value="ECO:0007669"/>
    <property type="project" value="UniProtKB-KW"/>
</dbReference>
<feature type="compositionally biased region" description="Basic and acidic residues" evidence="9">
    <location>
        <begin position="1605"/>
        <end position="1616"/>
    </location>
</feature>
<keyword evidence="7" id="KW-0234">DNA repair</keyword>
<dbReference type="InterPro" id="IPR013701">
    <property type="entry name" value="Lhr-like_DEAD/DEAH_assoc"/>
</dbReference>
<feature type="domain" description="Helicase C-terminal" evidence="11">
    <location>
        <begin position="312"/>
        <end position="489"/>
    </location>
</feature>
<keyword evidence="4 12" id="KW-0347">Helicase</keyword>
<dbReference type="Proteomes" id="UP001139336">
    <property type="component" value="Unassembled WGS sequence"/>
</dbReference>
<dbReference type="InterPro" id="IPR045628">
    <property type="entry name" value="Lhr_WH_dom"/>
</dbReference>
<dbReference type="Pfam" id="PF23236">
    <property type="entry name" value="WHD_2nd_Lhr"/>
    <property type="match status" value="1"/>
</dbReference>
<keyword evidence="13" id="KW-1185">Reference proteome</keyword>
<dbReference type="InterPro" id="IPR011545">
    <property type="entry name" value="DEAD/DEAH_box_helicase_dom"/>
</dbReference>
<evidence type="ECO:0000256" key="1">
    <source>
        <dbReference type="ARBA" id="ARBA00022741"/>
    </source>
</evidence>
<dbReference type="PANTHER" id="PTHR47962">
    <property type="entry name" value="ATP-DEPENDENT HELICASE LHR-RELATED-RELATED"/>
    <property type="match status" value="1"/>
</dbReference>
<keyword evidence="5" id="KW-0067">ATP-binding</keyword>
<dbReference type="Pfam" id="PF23234">
    <property type="entry name" value="WHD_4th_Lhr"/>
    <property type="match status" value="1"/>
</dbReference>
<proteinExistence type="predicted"/>
<dbReference type="Pfam" id="PF23235">
    <property type="entry name" value="WHD_3rd_Lhr"/>
    <property type="match status" value="1"/>
</dbReference>
<dbReference type="InterPro" id="IPR001650">
    <property type="entry name" value="Helicase_C-like"/>
</dbReference>
<keyword evidence="8" id="KW-0413">Isomerase</keyword>
<dbReference type="InterPro" id="IPR014001">
    <property type="entry name" value="Helicase_ATP-bd"/>
</dbReference>
<evidence type="ECO:0000256" key="9">
    <source>
        <dbReference type="SAM" id="MobiDB-lite"/>
    </source>
</evidence>
<dbReference type="NCBIfam" id="NF007284">
    <property type="entry name" value="PRK09751.1"/>
    <property type="match status" value="1"/>
</dbReference>
<name>A0A9X1U0Q2_9CORY</name>
<reference evidence="12" key="1">
    <citation type="submission" date="2022-01" db="EMBL/GenBank/DDBJ databases">
        <title>Corynebacterium sp. nov isolated from isolated from the feces of the greater white-fronted geese (Anser albifrons) at Poyang Lake, PR China.</title>
        <authorList>
            <person name="Liu Q."/>
        </authorList>
    </citation>
    <scope>NUCLEOTIDE SEQUENCE</scope>
    <source>
        <strain evidence="12">JCM 32435</strain>
    </source>
</reference>
<evidence type="ECO:0000313" key="12">
    <source>
        <dbReference type="EMBL" id="MCF4006738.1"/>
    </source>
</evidence>
<protein>
    <submittedName>
        <fullName evidence="12">ATP-dependent helicase</fullName>
        <ecNumber evidence="12">3.6.4.-</ecNumber>
    </submittedName>
</protein>
<comment type="caution">
    <text evidence="12">The sequence shown here is derived from an EMBL/GenBank/DDBJ whole genome shotgun (WGS) entry which is preliminary data.</text>
</comment>
<organism evidence="12 13">
    <name type="scientific">Corynebacterium uropygiale</name>
    <dbReference type="NCBI Taxonomy" id="1775911"/>
    <lineage>
        <taxon>Bacteria</taxon>
        <taxon>Bacillati</taxon>
        <taxon>Actinomycetota</taxon>
        <taxon>Actinomycetes</taxon>
        <taxon>Mycobacteriales</taxon>
        <taxon>Corynebacteriaceae</taxon>
        <taxon>Corynebacterium</taxon>
    </lineage>
</organism>
<dbReference type="Gene3D" id="3.40.50.300">
    <property type="entry name" value="P-loop containing nucleotide triphosphate hydrolases"/>
    <property type="match status" value="2"/>
</dbReference>
<evidence type="ECO:0000256" key="5">
    <source>
        <dbReference type="ARBA" id="ARBA00022840"/>
    </source>
</evidence>
<evidence type="ECO:0000256" key="8">
    <source>
        <dbReference type="ARBA" id="ARBA00023235"/>
    </source>
</evidence>
<dbReference type="PROSITE" id="PS51194">
    <property type="entry name" value="HELICASE_CTER"/>
    <property type="match status" value="1"/>
</dbReference>
<evidence type="ECO:0000256" key="6">
    <source>
        <dbReference type="ARBA" id="ARBA00023125"/>
    </source>
</evidence>
<dbReference type="GO" id="GO:0016887">
    <property type="term" value="F:ATP hydrolysis activity"/>
    <property type="evidence" value="ECO:0007669"/>
    <property type="project" value="TreeGrafter"/>
</dbReference>
<dbReference type="GO" id="GO:0003677">
    <property type="term" value="F:DNA binding"/>
    <property type="evidence" value="ECO:0007669"/>
    <property type="project" value="UniProtKB-KW"/>
</dbReference>
<keyword evidence="3 12" id="KW-0378">Hydrolase</keyword>
<dbReference type="InterPro" id="IPR027417">
    <property type="entry name" value="P-loop_NTPase"/>
</dbReference>
<keyword evidence="1" id="KW-0547">Nucleotide-binding</keyword>
<feature type="compositionally biased region" description="Basic residues" evidence="9">
    <location>
        <begin position="1570"/>
        <end position="1581"/>
    </location>
</feature>
<dbReference type="Pfam" id="PF00270">
    <property type="entry name" value="DEAD"/>
    <property type="match status" value="1"/>
</dbReference>
<dbReference type="EC" id="3.6.4.-" evidence="12"/>
<evidence type="ECO:0000256" key="2">
    <source>
        <dbReference type="ARBA" id="ARBA00022763"/>
    </source>
</evidence>
<feature type="compositionally biased region" description="Basic residues" evidence="9">
    <location>
        <begin position="1299"/>
        <end position="1315"/>
    </location>
</feature>
<dbReference type="Pfam" id="PF00271">
    <property type="entry name" value="Helicase_C"/>
    <property type="match status" value="1"/>
</dbReference>
<evidence type="ECO:0000259" key="10">
    <source>
        <dbReference type="PROSITE" id="PS51192"/>
    </source>
</evidence>
<dbReference type="RefSeq" id="WP_236118552.1">
    <property type="nucleotide sequence ID" value="NZ_JAKGSI010000003.1"/>
</dbReference>
<dbReference type="PROSITE" id="PS51192">
    <property type="entry name" value="HELICASE_ATP_BIND_1"/>
    <property type="match status" value="1"/>
</dbReference>
<dbReference type="PANTHER" id="PTHR47962:SF5">
    <property type="entry name" value="ATP-DEPENDENT HELICASE LHR-RELATED"/>
    <property type="match status" value="1"/>
</dbReference>
<keyword evidence="6" id="KW-0238">DNA-binding</keyword>
<feature type="region of interest" description="Disordered" evidence="9">
    <location>
        <begin position="1292"/>
        <end position="1353"/>
    </location>
</feature>
<evidence type="ECO:0000313" key="13">
    <source>
        <dbReference type="Proteomes" id="UP001139336"/>
    </source>
</evidence>
<dbReference type="GO" id="GO:0004386">
    <property type="term" value="F:helicase activity"/>
    <property type="evidence" value="ECO:0007669"/>
    <property type="project" value="UniProtKB-KW"/>
</dbReference>
<evidence type="ECO:0000256" key="3">
    <source>
        <dbReference type="ARBA" id="ARBA00022801"/>
    </source>
</evidence>
<dbReference type="SMART" id="SM00487">
    <property type="entry name" value="DEXDc"/>
    <property type="match status" value="1"/>
</dbReference>
<gene>
    <name evidence="12" type="ORF">L1O03_06035</name>
</gene>
<evidence type="ECO:0000259" key="11">
    <source>
        <dbReference type="PROSITE" id="PS51194"/>
    </source>
</evidence>
<dbReference type="Pfam" id="PF08494">
    <property type="entry name" value="DEAD_assoc"/>
    <property type="match status" value="1"/>
</dbReference>
<dbReference type="SUPFAM" id="SSF52540">
    <property type="entry name" value="P-loop containing nucleoside triphosphate hydrolases"/>
    <property type="match status" value="1"/>
</dbReference>
<dbReference type="Pfam" id="PF19306">
    <property type="entry name" value="WHD_Lhr"/>
    <property type="match status" value="1"/>
</dbReference>
<accession>A0A9X1U0Q2</accession>
<dbReference type="InterPro" id="IPR055367">
    <property type="entry name" value="WH4_Lhr"/>
</dbReference>
<evidence type="ECO:0000256" key="4">
    <source>
        <dbReference type="ARBA" id="ARBA00022806"/>
    </source>
</evidence>
<feature type="domain" description="Helicase ATP-binding" evidence="10">
    <location>
        <begin position="32"/>
        <end position="242"/>
    </location>
</feature>
<dbReference type="InterPro" id="IPR055368">
    <property type="entry name" value="WH3_Lhr"/>
</dbReference>
<dbReference type="EMBL" id="JAKGSI010000003">
    <property type="protein sequence ID" value="MCF4006738.1"/>
    <property type="molecule type" value="Genomic_DNA"/>
</dbReference>
<dbReference type="InterPro" id="IPR052511">
    <property type="entry name" value="ATP-dep_Helicase"/>
</dbReference>
<keyword evidence="2" id="KW-0227">DNA damage</keyword>
<feature type="region of interest" description="Disordered" evidence="9">
    <location>
        <begin position="1554"/>
        <end position="1631"/>
    </location>
</feature>
<evidence type="ECO:0000256" key="7">
    <source>
        <dbReference type="ARBA" id="ARBA00023204"/>
    </source>
</evidence>
<dbReference type="GO" id="GO:0005524">
    <property type="term" value="F:ATP binding"/>
    <property type="evidence" value="ECO:0007669"/>
    <property type="project" value="UniProtKB-KW"/>
</dbReference>
<dbReference type="SMART" id="SM00490">
    <property type="entry name" value="HELICc"/>
    <property type="match status" value="1"/>
</dbReference>
<feature type="compositionally biased region" description="Polar residues" evidence="9">
    <location>
        <begin position="1319"/>
        <end position="1332"/>
    </location>
</feature>